<dbReference type="AlphaFoldDB" id="A0A0M8ZZ46"/>
<dbReference type="STRING" id="166423.A0A0M8ZZ46"/>
<dbReference type="Proteomes" id="UP000053105">
    <property type="component" value="Unassembled WGS sequence"/>
</dbReference>
<name>A0A0M8ZZ46_9HYME</name>
<sequence>MNVDLAGDLGRRQKLEKLNNIGIRVGTFVVIDERNIVKGEEDSLQVVDSDYTDDALENLMRAAQQNQCLSIRFRENFTCDVCVVREQRCLTISNRVNKNSKLKVHQSAGNGRKKRKTRSELEVFKIVAHFGKKDLAQSVLKIYFPGLIQISFNDLLRVLFSHSKNQEWQVKRSPENLCHQLGNVVDGFLWMGHVTLFITHVLLVLGQLVFQVVSLLVIGTDWHRTKYRNNEKLENNRCKMFASESEGIEVAITVTEFSESLDHVLHEVRGQRTRTFLAFILKVLKG</sequence>
<protein>
    <submittedName>
        <fullName evidence="2">Uncharacterized protein</fullName>
    </submittedName>
</protein>
<keyword evidence="1" id="KW-1133">Transmembrane helix</keyword>
<keyword evidence="1" id="KW-0472">Membrane</keyword>
<accession>A0A0M8ZZ46</accession>
<organism evidence="2 3">
    <name type="scientific">Melipona quadrifasciata</name>
    <dbReference type="NCBI Taxonomy" id="166423"/>
    <lineage>
        <taxon>Eukaryota</taxon>
        <taxon>Metazoa</taxon>
        <taxon>Ecdysozoa</taxon>
        <taxon>Arthropoda</taxon>
        <taxon>Hexapoda</taxon>
        <taxon>Insecta</taxon>
        <taxon>Pterygota</taxon>
        <taxon>Neoptera</taxon>
        <taxon>Endopterygota</taxon>
        <taxon>Hymenoptera</taxon>
        <taxon>Apocrita</taxon>
        <taxon>Aculeata</taxon>
        <taxon>Apoidea</taxon>
        <taxon>Anthophila</taxon>
        <taxon>Apidae</taxon>
        <taxon>Melipona</taxon>
    </lineage>
</organism>
<evidence type="ECO:0000313" key="2">
    <source>
        <dbReference type="EMBL" id="KOX73867.1"/>
    </source>
</evidence>
<dbReference type="OrthoDB" id="6100049at2759"/>
<keyword evidence="1" id="KW-0812">Transmembrane</keyword>
<reference evidence="2 3" key="1">
    <citation type="submission" date="2015-07" db="EMBL/GenBank/DDBJ databases">
        <title>The genome of Melipona quadrifasciata.</title>
        <authorList>
            <person name="Pan H."/>
            <person name="Kapheim K."/>
        </authorList>
    </citation>
    <scope>NUCLEOTIDE SEQUENCE [LARGE SCALE GENOMIC DNA]</scope>
    <source>
        <strain evidence="2">0111107301</strain>
        <tissue evidence="2">Whole body</tissue>
    </source>
</reference>
<feature type="transmembrane region" description="Helical" evidence="1">
    <location>
        <begin position="188"/>
        <end position="218"/>
    </location>
</feature>
<proteinExistence type="predicted"/>
<evidence type="ECO:0000256" key="1">
    <source>
        <dbReference type="SAM" id="Phobius"/>
    </source>
</evidence>
<gene>
    <name evidence="2" type="ORF">WN51_13945</name>
</gene>
<evidence type="ECO:0000313" key="3">
    <source>
        <dbReference type="Proteomes" id="UP000053105"/>
    </source>
</evidence>
<dbReference type="EMBL" id="KQ435794">
    <property type="protein sequence ID" value="KOX73867.1"/>
    <property type="molecule type" value="Genomic_DNA"/>
</dbReference>
<keyword evidence="3" id="KW-1185">Reference proteome</keyword>